<name>A0A1H9XC04_BUTFI</name>
<dbReference type="EMBL" id="FOGJ01000056">
    <property type="protein sequence ID" value="SES43665.1"/>
    <property type="molecule type" value="Genomic_DNA"/>
</dbReference>
<dbReference type="AlphaFoldDB" id="A0A1H9XC04"/>
<proteinExistence type="predicted"/>
<accession>A0A1H9XC04</accession>
<evidence type="ECO:0000313" key="1">
    <source>
        <dbReference type="EMBL" id="SES43665.1"/>
    </source>
</evidence>
<reference evidence="1 2" key="1">
    <citation type="submission" date="2016-10" db="EMBL/GenBank/DDBJ databases">
        <authorList>
            <person name="de Groot N.N."/>
        </authorList>
    </citation>
    <scope>NUCLEOTIDE SEQUENCE [LARGE SCALE GENOMIC DNA]</scope>
    <source>
        <strain evidence="1 2">AR40</strain>
    </source>
</reference>
<dbReference type="Proteomes" id="UP000182584">
    <property type="component" value="Unassembled WGS sequence"/>
</dbReference>
<organism evidence="1 2">
    <name type="scientific">Butyrivibrio fibrisolvens</name>
    <dbReference type="NCBI Taxonomy" id="831"/>
    <lineage>
        <taxon>Bacteria</taxon>
        <taxon>Bacillati</taxon>
        <taxon>Bacillota</taxon>
        <taxon>Clostridia</taxon>
        <taxon>Lachnospirales</taxon>
        <taxon>Lachnospiraceae</taxon>
        <taxon>Butyrivibrio</taxon>
    </lineage>
</organism>
<gene>
    <name evidence="1" type="ORF">SAMN04487884_1564</name>
</gene>
<protein>
    <submittedName>
        <fullName evidence="1">Uncharacterized protein</fullName>
    </submittedName>
</protein>
<evidence type="ECO:0000313" key="2">
    <source>
        <dbReference type="Proteomes" id="UP000182584"/>
    </source>
</evidence>
<sequence>MVVLSVAGVYLIATVISIILSKGEADEMTKALRYFNSGD</sequence>